<sequence length="250" mass="27136">MKIPPDEHDLHAYVDDQLDEHERVIMERYLAQHPHIARQVQGWREDAQRLRATLGGLPLPDVTTSLDPATIRARQVRRTHSRMRLAASFVLCIALGSLGGWQARGWQSATSAPMGDALSAYKLMVVEKSMAADFTPDGPTALTAWLTQHVGAGAQMPDLRQAGFTPVSGRLFATEQGAAAMVLYRDSTGHTLSFYIRPPDPRQPLLSTGQRTAGGLVALYGSSQGLNYAVVGPAGMVNNPAISRELGKRT</sequence>
<evidence type="ECO:0000313" key="2">
    <source>
        <dbReference type="Proteomes" id="UP000275321"/>
    </source>
</evidence>
<proteinExistence type="predicted"/>
<accession>A0A3R8ZBZ1</accession>
<organism evidence="1 2">
    <name type="scientific">Enterobacter cloacae</name>
    <dbReference type="NCBI Taxonomy" id="550"/>
    <lineage>
        <taxon>Bacteria</taxon>
        <taxon>Pseudomonadati</taxon>
        <taxon>Pseudomonadota</taxon>
        <taxon>Gammaproteobacteria</taxon>
        <taxon>Enterobacterales</taxon>
        <taxon>Enterobacteriaceae</taxon>
        <taxon>Enterobacter</taxon>
        <taxon>Enterobacter cloacae complex</taxon>
    </lineage>
</organism>
<reference evidence="1 2" key="1">
    <citation type="submission" date="2018-10" db="EMBL/GenBank/DDBJ databases">
        <title>Transmission dynamics of multidrug resistant bacteria on intensive care unit surfaces.</title>
        <authorList>
            <person name="D'Souza A.W."/>
            <person name="Potter R.F."/>
            <person name="Wallace M."/>
            <person name="Shupe A."/>
            <person name="Patel S."/>
            <person name="Sun S."/>
            <person name="Gul D."/>
            <person name="Kwon J.H."/>
            <person name="Andleeb S."/>
            <person name="Burnham C.-A.D."/>
            <person name="Dantas G."/>
        </authorList>
    </citation>
    <scope>NUCLEOTIDE SEQUENCE [LARGE SCALE GENOMIC DNA]</scope>
    <source>
        <strain evidence="1 2">EC_073</strain>
    </source>
</reference>
<protein>
    <submittedName>
        <fullName evidence="1">Anti-sigma factor</fullName>
    </submittedName>
</protein>
<dbReference type="EMBL" id="RHWT01000028">
    <property type="protein sequence ID" value="RSB28946.1"/>
    <property type="molecule type" value="Genomic_DNA"/>
</dbReference>
<name>A0A3R8ZBZ1_ENTCL</name>
<dbReference type="Proteomes" id="UP000275321">
    <property type="component" value="Unassembled WGS sequence"/>
</dbReference>
<evidence type="ECO:0000313" key="1">
    <source>
        <dbReference type="EMBL" id="RSB28946.1"/>
    </source>
</evidence>
<dbReference type="AlphaFoldDB" id="A0A3R8ZBZ1"/>
<gene>
    <name evidence="1" type="ORF">EGK68_18135</name>
</gene>
<comment type="caution">
    <text evidence="1">The sequence shown here is derived from an EMBL/GenBank/DDBJ whole genome shotgun (WGS) entry which is preliminary data.</text>
</comment>
<dbReference type="RefSeq" id="WP_046888803.1">
    <property type="nucleotide sequence ID" value="NZ_CAXOGB010000005.1"/>
</dbReference>